<feature type="region of interest" description="Disordered" evidence="3">
    <location>
        <begin position="214"/>
        <end position="345"/>
    </location>
</feature>
<dbReference type="Gene3D" id="3.40.50.2000">
    <property type="entry name" value="Glycogen Phosphorylase B"/>
    <property type="match status" value="2"/>
</dbReference>
<dbReference type="GO" id="GO:0016757">
    <property type="term" value="F:glycosyltransferase activity"/>
    <property type="evidence" value="ECO:0007669"/>
    <property type="project" value="UniProtKB-KW"/>
</dbReference>
<reference evidence="5 6" key="1">
    <citation type="submission" date="2020-08" db="EMBL/GenBank/DDBJ databases">
        <title>Sequencing the genomes of 1000 actinobacteria strains.</title>
        <authorList>
            <person name="Klenk H.-P."/>
        </authorList>
    </citation>
    <scope>NUCLEOTIDE SEQUENCE [LARGE SCALE GENOMIC DNA]</scope>
    <source>
        <strain evidence="5 6">DSM 44320</strain>
    </source>
</reference>
<evidence type="ECO:0000313" key="5">
    <source>
        <dbReference type="EMBL" id="MBB3733613.1"/>
    </source>
</evidence>
<keyword evidence="2 5" id="KW-0808">Transferase</keyword>
<name>A0A7W5YG11_9ACTN</name>
<feature type="compositionally biased region" description="Gly residues" evidence="3">
    <location>
        <begin position="243"/>
        <end position="262"/>
    </location>
</feature>
<proteinExistence type="predicted"/>
<dbReference type="SUPFAM" id="SSF53756">
    <property type="entry name" value="UDP-Glycosyltransferase/glycogen phosphorylase"/>
    <property type="match status" value="2"/>
</dbReference>
<protein>
    <submittedName>
        <fullName evidence="5">Glycosyltransferase involved in cell wall biosynthesis</fullName>
    </submittedName>
</protein>
<dbReference type="Proteomes" id="UP000579945">
    <property type="component" value="Unassembled WGS sequence"/>
</dbReference>
<dbReference type="EMBL" id="JACIBV010000002">
    <property type="protein sequence ID" value="MBB3733613.1"/>
    <property type="molecule type" value="Genomic_DNA"/>
</dbReference>
<feature type="compositionally biased region" description="Gly residues" evidence="3">
    <location>
        <begin position="326"/>
        <end position="336"/>
    </location>
</feature>
<dbReference type="PANTHER" id="PTHR12526:SF510">
    <property type="entry name" value="D-INOSITOL 3-PHOSPHATE GLYCOSYLTRANSFERASE"/>
    <property type="match status" value="1"/>
</dbReference>
<gene>
    <name evidence="5" type="ORF">FHR33_009560</name>
</gene>
<evidence type="ECO:0000313" key="6">
    <source>
        <dbReference type="Proteomes" id="UP000579945"/>
    </source>
</evidence>
<sequence>MTMRVAFVLGTTSGGTGRHVMMLAEGLLRRGHQVLVVGPRSVEEQFGFRAAGAAFVPVQVSDRPHPVNDVRAVARIRRCLKEVDVAHAHGLRAGALAALAGGRTPLVVTLHNALTAGGLVGAVHAVLERVVARGADRVLVVSPDLGDRMRALGARDVRAAVVPAPPLRAATRPVPEVLEELGAAGRPVVLTIARLAQQKGLDTLLDVAAGCTGGAGATGDDGRGDGDARGGGESDTGDEGGGDADTGGGARGEGDTLGGGGGDTRDGSGREADTEGGAPGERGTGEDARGEAGSRGDDARGVGGARADAGREGGAGGERKSEGCSGRSGGLGGAGHRGSRGSRGQPLFLVAGEGPLRAALQARIDAERLPVRLLGNRDDIPDLLAAATMVVWPSRWEGQPLSLSEALTAGKPVVATAVGGIPELMGDAGVLVPYGDVEAMRAAVRELIDDPAERRRRAQAAARRGAELPDAADAVEAVLAAYPAPPGGGKK</sequence>
<evidence type="ECO:0000259" key="4">
    <source>
        <dbReference type="Pfam" id="PF13579"/>
    </source>
</evidence>
<organism evidence="5 6">
    <name type="scientific">Nonomuraea dietziae</name>
    <dbReference type="NCBI Taxonomy" id="65515"/>
    <lineage>
        <taxon>Bacteria</taxon>
        <taxon>Bacillati</taxon>
        <taxon>Actinomycetota</taxon>
        <taxon>Actinomycetes</taxon>
        <taxon>Streptosporangiales</taxon>
        <taxon>Streptosporangiaceae</taxon>
        <taxon>Nonomuraea</taxon>
    </lineage>
</organism>
<evidence type="ECO:0000256" key="2">
    <source>
        <dbReference type="ARBA" id="ARBA00022679"/>
    </source>
</evidence>
<evidence type="ECO:0000256" key="1">
    <source>
        <dbReference type="ARBA" id="ARBA00022676"/>
    </source>
</evidence>
<dbReference type="CDD" id="cd03801">
    <property type="entry name" value="GT4_PimA-like"/>
    <property type="match status" value="1"/>
</dbReference>
<dbReference type="InterPro" id="IPR028098">
    <property type="entry name" value="Glyco_trans_4-like_N"/>
</dbReference>
<keyword evidence="6" id="KW-1185">Reference proteome</keyword>
<comment type="caution">
    <text evidence="5">The sequence shown here is derived from an EMBL/GenBank/DDBJ whole genome shotgun (WGS) entry which is preliminary data.</text>
</comment>
<dbReference type="Pfam" id="PF13692">
    <property type="entry name" value="Glyco_trans_1_4"/>
    <property type="match status" value="1"/>
</dbReference>
<dbReference type="AlphaFoldDB" id="A0A7W5YG11"/>
<feature type="compositionally biased region" description="Basic and acidic residues" evidence="3">
    <location>
        <begin position="283"/>
        <end position="300"/>
    </location>
</feature>
<evidence type="ECO:0000256" key="3">
    <source>
        <dbReference type="SAM" id="MobiDB-lite"/>
    </source>
</evidence>
<accession>A0A7W5YG11</accession>
<feature type="compositionally biased region" description="Basic and acidic residues" evidence="3">
    <location>
        <begin position="263"/>
        <end position="273"/>
    </location>
</feature>
<feature type="compositionally biased region" description="Basic and acidic residues" evidence="3">
    <location>
        <begin position="220"/>
        <end position="232"/>
    </location>
</feature>
<feature type="domain" description="Glycosyltransferase subfamily 4-like N-terminal" evidence="4">
    <location>
        <begin position="14"/>
        <end position="164"/>
    </location>
</feature>
<dbReference type="Pfam" id="PF13579">
    <property type="entry name" value="Glyco_trans_4_4"/>
    <property type="match status" value="1"/>
</dbReference>
<keyword evidence="1" id="KW-0328">Glycosyltransferase</keyword>
<dbReference type="PANTHER" id="PTHR12526">
    <property type="entry name" value="GLYCOSYLTRANSFERASE"/>
    <property type="match status" value="1"/>
</dbReference>